<dbReference type="EMBL" id="CM047904">
    <property type="protein sequence ID" value="KAJ0090784.1"/>
    <property type="molecule type" value="Genomic_DNA"/>
</dbReference>
<dbReference type="Proteomes" id="UP001164250">
    <property type="component" value="Chromosome 8"/>
</dbReference>
<comment type="caution">
    <text evidence="1">The sequence shown here is derived from an EMBL/GenBank/DDBJ whole genome shotgun (WGS) entry which is preliminary data.</text>
</comment>
<reference evidence="2" key="1">
    <citation type="journal article" date="2023" name="G3 (Bethesda)">
        <title>Genome assembly and association tests identify interacting loci associated with vigor, precocity, and sex in interspecific pistachio rootstocks.</title>
        <authorList>
            <person name="Palmer W."/>
            <person name="Jacygrad E."/>
            <person name="Sagayaradj S."/>
            <person name="Cavanaugh K."/>
            <person name="Han R."/>
            <person name="Bertier L."/>
            <person name="Beede B."/>
            <person name="Kafkas S."/>
            <person name="Golino D."/>
            <person name="Preece J."/>
            <person name="Michelmore R."/>
        </authorList>
    </citation>
    <scope>NUCLEOTIDE SEQUENCE [LARGE SCALE GENOMIC DNA]</scope>
</reference>
<keyword evidence="2" id="KW-1185">Reference proteome</keyword>
<sequence length="67" mass="7419">MFPEGLIVLSIFSVTGGAKVTLHRLGIKLKDVILVDTSKANQRILKEWWRTSGQTGELVLIKGRVLS</sequence>
<proteinExistence type="predicted"/>
<evidence type="ECO:0000313" key="2">
    <source>
        <dbReference type="Proteomes" id="UP001164250"/>
    </source>
</evidence>
<evidence type="ECO:0000313" key="1">
    <source>
        <dbReference type="EMBL" id="KAJ0090784.1"/>
    </source>
</evidence>
<protein>
    <submittedName>
        <fullName evidence="1">Uncharacterized protein</fullName>
    </submittedName>
</protein>
<accession>A0ACC1AVS7</accession>
<organism evidence="1 2">
    <name type="scientific">Pistacia atlantica</name>
    <dbReference type="NCBI Taxonomy" id="434234"/>
    <lineage>
        <taxon>Eukaryota</taxon>
        <taxon>Viridiplantae</taxon>
        <taxon>Streptophyta</taxon>
        <taxon>Embryophyta</taxon>
        <taxon>Tracheophyta</taxon>
        <taxon>Spermatophyta</taxon>
        <taxon>Magnoliopsida</taxon>
        <taxon>eudicotyledons</taxon>
        <taxon>Gunneridae</taxon>
        <taxon>Pentapetalae</taxon>
        <taxon>rosids</taxon>
        <taxon>malvids</taxon>
        <taxon>Sapindales</taxon>
        <taxon>Anacardiaceae</taxon>
        <taxon>Pistacia</taxon>
    </lineage>
</organism>
<name>A0ACC1AVS7_9ROSI</name>
<gene>
    <name evidence="1" type="ORF">Patl1_12867</name>
</gene>